<gene>
    <name evidence="5" type="ORF">XAT740_LOCUS14106</name>
</gene>
<keyword evidence="2 4" id="KW-1133">Transmembrane helix</keyword>
<feature type="transmembrane region" description="Helical" evidence="4">
    <location>
        <begin position="37"/>
        <end position="58"/>
    </location>
</feature>
<keyword evidence="4" id="KW-0813">Transport</keyword>
<keyword evidence="4" id="KW-0186">Copper</keyword>
<keyword evidence="4" id="KW-0187">Copper transport</keyword>
<evidence type="ECO:0000256" key="4">
    <source>
        <dbReference type="RuleBase" id="RU367022"/>
    </source>
</evidence>
<dbReference type="AlphaFoldDB" id="A0A814I424"/>
<accession>A0A814I424</accession>
<keyword evidence="6" id="KW-1185">Reference proteome</keyword>
<dbReference type="Pfam" id="PF04145">
    <property type="entry name" value="Ctr"/>
    <property type="match status" value="1"/>
</dbReference>
<dbReference type="InterPro" id="IPR007274">
    <property type="entry name" value="Cop_transporter"/>
</dbReference>
<dbReference type="PANTHER" id="PTHR12483:SF115">
    <property type="entry name" value="COPPER TRANSPORT PROTEIN"/>
    <property type="match status" value="1"/>
</dbReference>
<comment type="caution">
    <text evidence="5">The sequence shown here is derived from an EMBL/GenBank/DDBJ whole genome shotgun (WGS) entry which is preliminary data.</text>
</comment>
<evidence type="ECO:0000256" key="1">
    <source>
        <dbReference type="ARBA" id="ARBA00022692"/>
    </source>
</evidence>
<comment type="similarity">
    <text evidence="4">Belongs to the copper transporter (Ctr) (TC 1.A.56) family. SLC31A subfamily.</text>
</comment>
<dbReference type="GO" id="GO:0005375">
    <property type="term" value="F:copper ion transmembrane transporter activity"/>
    <property type="evidence" value="ECO:0007669"/>
    <property type="project" value="UniProtKB-UniRule"/>
</dbReference>
<proteinExistence type="inferred from homology"/>
<evidence type="ECO:0000256" key="3">
    <source>
        <dbReference type="ARBA" id="ARBA00023136"/>
    </source>
</evidence>
<keyword evidence="3 4" id="KW-0472">Membrane</keyword>
<evidence type="ECO:0000313" key="6">
    <source>
        <dbReference type="Proteomes" id="UP000663828"/>
    </source>
</evidence>
<reference evidence="5" key="1">
    <citation type="submission" date="2021-02" db="EMBL/GenBank/DDBJ databases">
        <authorList>
            <person name="Nowell W R."/>
        </authorList>
    </citation>
    <scope>NUCLEOTIDE SEQUENCE</scope>
</reference>
<dbReference type="EMBL" id="CAJNOR010000838">
    <property type="protein sequence ID" value="CAF1018516.1"/>
    <property type="molecule type" value="Genomic_DNA"/>
</dbReference>
<feature type="transmembrane region" description="Helical" evidence="4">
    <location>
        <begin position="115"/>
        <end position="135"/>
    </location>
</feature>
<dbReference type="GO" id="GO:0016020">
    <property type="term" value="C:membrane"/>
    <property type="evidence" value="ECO:0007669"/>
    <property type="project" value="UniProtKB-SubCell"/>
</dbReference>
<feature type="transmembrane region" description="Helical" evidence="4">
    <location>
        <begin position="141"/>
        <end position="163"/>
    </location>
</feature>
<name>A0A814I424_ADIRI</name>
<dbReference type="Proteomes" id="UP000663828">
    <property type="component" value="Unassembled WGS sequence"/>
</dbReference>
<keyword evidence="1 4" id="KW-0812">Transmembrane</keyword>
<organism evidence="5 6">
    <name type="scientific">Adineta ricciae</name>
    <name type="common">Rotifer</name>
    <dbReference type="NCBI Taxonomy" id="249248"/>
    <lineage>
        <taxon>Eukaryota</taxon>
        <taxon>Metazoa</taxon>
        <taxon>Spiralia</taxon>
        <taxon>Gnathifera</taxon>
        <taxon>Rotifera</taxon>
        <taxon>Eurotatoria</taxon>
        <taxon>Bdelloidea</taxon>
        <taxon>Adinetida</taxon>
        <taxon>Adinetidae</taxon>
        <taxon>Adineta</taxon>
    </lineage>
</organism>
<comment type="subcellular location">
    <subcellularLocation>
        <location evidence="4">Membrane</location>
        <topology evidence="4">Multi-pass membrane protein</topology>
    </subcellularLocation>
</comment>
<dbReference type="PANTHER" id="PTHR12483">
    <property type="entry name" value="SOLUTE CARRIER FAMILY 31 COPPER TRANSPORTERS"/>
    <property type="match status" value="1"/>
</dbReference>
<evidence type="ECO:0000313" key="5">
    <source>
        <dbReference type="EMBL" id="CAF1018516.1"/>
    </source>
</evidence>
<sequence length="173" mass="19947">MKSMASEHNHSDSMHDHMMSQMVFHTGVTETILFESWITTSPSIFLISCIFIFILGILHEGIKEFHRFSEEERLTKQPIYLDDAIENELARMNTESLPSTIRTKTKIRPLYSERILSNILYTTNIILSYSLMLVAMTFNVYLFLAIVLGIGVGHFIFVSSGITSSNYRDRRRS</sequence>
<evidence type="ECO:0000256" key="2">
    <source>
        <dbReference type="ARBA" id="ARBA00022989"/>
    </source>
</evidence>
<keyword evidence="4" id="KW-0406">Ion transport</keyword>
<protein>
    <recommendedName>
        <fullName evidence="4">Copper transport protein</fullName>
    </recommendedName>
</protein>